<proteinExistence type="predicted"/>
<dbReference type="AlphaFoldDB" id="A0A1G9ZWE2"/>
<evidence type="ECO:0000313" key="3">
    <source>
        <dbReference type="Proteomes" id="UP000199334"/>
    </source>
</evidence>
<dbReference type="InterPro" id="IPR033932">
    <property type="entry name" value="YtcJ-like"/>
</dbReference>
<dbReference type="CDD" id="cd01300">
    <property type="entry name" value="YtcJ_like"/>
    <property type="match status" value="1"/>
</dbReference>
<dbReference type="Proteomes" id="UP000199334">
    <property type="component" value="Unassembled WGS sequence"/>
</dbReference>
<dbReference type="PANTHER" id="PTHR22642:SF2">
    <property type="entry name" value="PROTEIN LONG AFTER FAR-RED 3"/>
    <property type="match status" value="1"/>
</dbReference>
<evidence type="ECO:0000259" key="1">
    <source>
        <dbReference type="Pfam" id="PF07969"/>
    </source>
</evidence>
<dbReference type="Pfam" id="PF07969">
    <property type="entry name" value="Amidohydro_3"/>
    <property type="match status" value="1"/>
</dbReference>
<evidence type="ECO:0000313" key="2">
    <source>
        <dbReference type="EMBL" id="SDN25444.1"/>
    </source>
</evidence>
<dbReference type="STRING" id="237069.SAMN05216498_1867"/>
<feature type="domain" description="Amidohydrolase 3" evidence="1">
    <location>
        <begin position="55"/>
        <end position="525"/>
    </location>
</feature>
<protein>
    <recommendedName>
        <fullName evidence="1">Amidohydrolase 3 domain-containing protein</fullName>
    </recommendedName>
</protein>
<dbReference type="EMBL" id="FNIG01000003">
    <property type="protein sequence ID" value="SDN25444.1"/>
    <property type="molecule type" value="Genomic_DNA"/>
</dbReference>
<dbReference type="OrthoDB" id="9767366at2"/>
<dbReference type="Gene3D" id="3.20.20.140">
    <property type="entry name" value="Metal-dependent hydrolases"/>
    <property type="match status" value="1"/>
</dbReference>
<dbReference type="SUPFAM" id="SSF51556">
    <property type="entry name" value="Metallo-dependent hydrolases"/>
    <property type="match status" value="1"/>
</dbReference>
<dbReference type="Gene3D" id="3.10.310.70">
    <property type="match status" value="1"/>
</dbReference>
<dbReference type="Gene3D" id="2.30.40.10">
    <property type="entry name" value="Urease, subunit C, domain 1"/>
    <property type="match status" value="1"/>
</dbReference>
<dbReference type="InterPro" id="IPR011059">
    <property type="entry name" value="Metal-dep_hydrolase_composite"/>
</dbReference>
<gene>
    <name evidence="2" type="ORF">SAMN05216498_1867</name>
</gene>
<dbReference type="SUPFAM" id="SSF51338">
    <property type="entry name" value="Composite domain of metallo-dependent hydrolases"/>
    <property type="match status" value="1"/>
</dbReference>
<accession>A0A1G9ZWE2</accession>
<dbReference type="InterPro" id="IPR032466">
    <property type="entry name" value="Metal_Hydrolase"/>
</dbReference>
<dbReference type="PANTHER" id="PTHR22642">
    <property type="entry name" value="IMIDAZOLONEPROPIONASE"/>
    <property type="match status" value="1"/>
</dbReference>
<name>A0A1G9ZWE2_9BACI</name>
<dbReference type="RefSeq" id="WP_093856323.1">
    <property type="nucleotide sequence ID" value="NZ_BJVZ01000006.1"/>
</dbReference>
<dbReference type="GO" id="GO:0016810">
    <property type="term" value="F:hydrolase activity, acting on carbon-nitrogen (but not peptide) bonds"/>
    <property type="evidence" value="ECO:0007669"/>
    <property type="project" value="InterPro"/>
</dbReference>
<dbReference type="InterPro" id="IPR013108">
    <property type="entry name" value="Amidohydro_3"/>
</dbReference>
<organism evidence="2 3">
    <name type="scientific">Tenuibacillus multivorans</name>
    <dbReference type="NCBI Taxonomy" id="237069"/>
    <lineage>
        <taxon>Bacteria</taxon>
        <taxon>Bacillati</taxon>
        <taxon>Bacillota</taxon>
        <taxon>Bacilli</taxon>
        <taxon>Bacillales</taxon>
        <taxon>Bacillaceae</taxon>
        <taxon>Tenuibacillus</taxon>
    </lineage>
</organism>
<reference evidence="2 3" key="1">
    <citation type="submission" date="2016-10" db="EMBL/GenBank/DDBJ databases">
        <authorList>
            <person name="de Groot N.N."/>
        </authorList>
    </citation>
    <scope>NUCLEOTIDE SEQUENCE [LARGE SCALE GENOMIC DNA]</scope>
    <source>
        <strain evidence="2 3">CGMCC 1.3442</strain>
    </source>
</reference>
<keyword evidence="3" id="KW-1185">Reference proteome</keyword>
<sequence length="527" mass="59473">MGKLWFGGTIYPMTGEGETVEAIFTKDGKIVETGHKDELQNKYNEEIDETVPFEGVLFPGFIDSHLHIIGHGEKLLRLDLSDIHSRQDVINKVHNAIQNVKGEQWIIGEGFNENNWDEPTFIHKEELDEITGGNPVILTRVCRHALVANSKVMDLAGVNEQTQDVPGGVIERDSYGYLTGAFHDQAQDLIKEKMPVPSISFLEHAIETSINDLLSHGIVSGHSEDLSYYGGFKKTFDAFNHVIPTKQFFRAHLLVHHDAVDDLHHEGYRPSEIDDWLEFGAMKLFVDGALGGRTALLSEPYSDDSTRKGVSIHTDQQLEGLVMKARNYHMPIAVHTIGDQAVEKIVRLIEKYPPPQNTKDRIIHAQIMRPDLIERLKELPIIIDVQPTFVASDFPWVVDRVGQERASQSYPWKTYMDEGILCAGGSDAPIEEVDPLLGIDAAVNRRSAYDGQTYYEHERLSVYEAFCLYTVNPAKVINKEGVQGQLKRGFFADFVVLDHDPFKIDQSKLSTLNVNMTIVNEKIVYKR</sequence>